<sequence length="92" mass="10373">MSANNVSLFDKNPVPEKNDSSASTFLVVGLSLAGLALLIAIAILLCWLIVIIRRKYDEAARRKKEMHDAQLSGWAEVIAEIKLFHRQQQQRI</sequence>
<keyword evidence="4" id="KW-1185">Reference proteome</keyword>
<feature type="region of interest" description="Disordered" evidence="1">
    <location>
        <begin position="1"/>
        <end position="20"/>
    </location>
</feature>
<proteinExistence type="predicted"/>
<dbReference type="AlphaFoldDB" id="A0ABD2HWM5"/>
<evidence type="ECO:0000256" key="1">
    <source>
        <dbReference type="SAM" id="MobiDB-lite"/>
    </source>
</evidence>
<keyword evidence="2" id="KW-0472">Membrane</keyword>
<name>A0ABD2HWM5_9BILA</name>
<evidence type="ECO:0000256" key="2">
    <source>
        <dbReference type="SAM" id="Phobius"/>
    </source>
</evidence>
<keyword evidence="2" id="KW-1133">Transmembrane helix</keyword>
<protein>
    <submittedName>
        <fullName evidence="3">Uncharacterized protein</fullName>
    </submittedName>
</protein>
<dbReference type="Proteomes" id="UP001620626">
    <property type="component" value="Unassembled WGS sequence"/>
</dbReference>
<comment type="caution">
    <text evidence="3">The sequence shown here is derived from an EMBL/GenBank/DDBJ whole genome shotgun (WGS) entry which is preliminary data.</text>
</comment>
<feature type="transmembrane region" description="Helical" evidence="2">
    <location>
        <begin position="25"/>
        <end position="52"/>
    </location>
</feature>
<reference evidence="3 4" key="1">
    <citation type="submission" date="2024-10" db="EMBL/GenBank/DDBJ databases">
        <authorList>
            <person name="Kim D."/>
        </authorList>
    </citation>
    <scope>NUCLEOTIDE SEQUENCE [LARGE SCALE GENOMIC DNA]</scope>
    <source>
        <strain evidence="3">BH-2024</strain>
    </source>
</reference>
<keyword evidence="2" id="KW-0812">Transmembrane</keyword>
<dbReference type="EMBL" id="JBICBT010001359">
    <property type="protein sequence ID" value="KAL3071376.1"/>
    <property type="molecule type" value="Genomic_DNA"/>
</dbReference>
<gene>
    <name evidence="3" type="ORF">niasHT_036259</name>
</gene>
<evidence type="ECO:0000313" key="4">
    <source>
        <dbReference type="Proteomes" id="UP001620626"/>
    </source>
</evidence>
<evidence type="ECO:0000313" key="3">
    <source>
        <dbReference type="EMBL" id="KAL3071376.1"/>
    </source>
</evidence>
<accession>A0ABD2HWM5</accession>
<organism evidence="3 4">
    <name type="scientific">Heterodera trifolii</name>
    <dbReference type="NCBI Taxonomy" id="157864"/>
    <lineage>
        <taxon>Eukaryota</taxon>
        <taxon>Metazoa</taxon>
        <taxon>Ecdysozoa</taxon>
        <taxon>Nematoda</taxon>
        <taxon>Chromadorea</taxon>
        <taxon>Rhabditida</taxon>
        <taxon>Tylenchina</taxon>
        <taxon>Tylenchomorpha</taxon>
        <taxon>Tylenchoidea</taxon>
        <taxon>Heteroderidae</taxon>
        <taxon>Heteroderinae</taxon>
        <taxon>Heterodera</taxon>
    </lineage>
</organism>